<feature type="region of interest" description="Disordered" evidence="3">
    <location>
        <begin position="50"/>
        <end position="75"/>
    </location>
</feature>
<keyword evidence="1" id="KW-0479">Metal-binding</keyword>
<sequence>MSRKRAVRVCDFCHGHKVRCDLDVVGSPCSKCIELGEKCNVRTRKPYPERKRALRSVSKESREQNEKSQSPRPGITHPELVKIVQAAVPKPSSRIAPIFIEEGGYGDILNAVGKTTDRYFHIPASAEEALAPEDLEYLRIKGCFTLPENSRQLIEAYFQYVHPTFPVIDAEAFLQHYAANGLEGINLLLLWSMFSISTSYVSASPQKAYKKMYASRAKLLFDLTPENDKIVLVQSALLLSFWFEDGEDVKQSWYWSSIAIGIAQTLGLHHSTTTVATQTTAMQRSLWLNIWYCCMYRDVWLAFGMGRPLRIPASDHRSASPKDLSPFNTRVVLDGEVLYSLDEAKGFNDAWMALISLTGTMHELMTKEKLAPSRSEKLQARLAMPSTNGASSLLTRVQRHSQLHENAAIVAMGRKSGSKNVVMEAADRTTTIIQALLDDQTSAYAAPIVIPLLVPAMVTYLHLFGDGNSVTSKSAKDKLFIYSQFLTALEANYPAASILKGIFSAAQDAMLNEQGAKEGKDSKLTFVNQFVTDWSWHTNDDLSWQTRA</sequence>
<accession>A0A8K0QV94</accession>
<feature type="domain" description="Zn(2)-C6 fungal-type" evidence="4">
    <location>
        <begin position="9"/>
        <end position="41"/>
    </location>
</feature>
<comment type="caution">
    <text evidence="5">The sequence shown here is derived from an EMBL/GenBank/DDBJ whole genome shotgun (WGS) entry which is preliminary data.</text>
</comment>
<dbReference type="InterPro" id="IPR007219">
    <property type="entry name" value="XnlR_reg_dom"/>
</dbReference>
<dbReference type="Gene3D" id="4.10.240.10">
    <property type="entry name" value="Zn(2)-C6 fungal-type DNA-binding domain"/>
    <property type="match status" value="1"/>
</dbReference>
<dbReference type="CDD" id="cd00067">
    <property type="entry name" value="GAL4"/>
    <property type="match status" value="1"/>
</dbReference>
<dbReference type="SUPFAM" id="SSF57701">
    <property type="entry name" value="Zn2/Cys6 DNA-binding domain"/>
    <property type="match status" value="1"/>
</dbReference>
<dbReference type="PANTHER" id="PTHR47425:SF3">
    <property type="entry name" value="ZN(II)2CYS6 TRANSCRIPTION FACTOR (EUROFUNG)"/>
    <property type="match status" value="1"/>
</dbReference>
<dbReference type="InterPro" id="IPR001138">
    <property type="entry name" value="Zn2Cys6_DnaBD"/>
</dbReference>
<evidence type="ECO:0000256" key="3">
    <source>
        <dbReference type="SAM" id="MobiDB-lite"/>
    </source>
</evidence>
<dbReference type="InterPro" id="IPR052761">
    <property type="entry name" value="Fungal_Detox/Toxin_TFs"/>
</dbReference>
<keyword evidence="2" id="KW-0539">Nucleus</keyword>
<gene>
    <name evidence="5" type="ORF">FB567DRAFT_197048</name>
</gene>
<dbReference type="CDD" id="cd12148">
    <property type="entry name" value="fungal_TF_MHR"/>
    <property type="match status" value="1"/>
</dbReference>
<dbReference type="EMBL" id="JAGMVJ010000022">
    <property type="protein sequence ID" value="KAH7073311.1"/>
    <property type="molecule type" value="Genomic_DNA"/>
</dbReference>
<feature type="compositionally biased region" description="Basic and acidic residues" evidence="3">
    <location>
        <begin position="50"/>
        <end position="66"/>
    </location>
</feature>
<dbReference type="Proteomes" id="UP000813461">
    <property type="component" value="Unassembled WGS sequence"/>
</dbReference>
<evidence type="ECO:0000259" key="4">
    <source>
        <dbReference type="PROSITE" id="PS50048"/>
    </source>
</evidence>
<evidence type="ECO:0000256" key="1">
    <source>
        <dbReference type="ARBA" id="ARBA00022723"/>
    </source>
</evidence>
<organism evidence="5 6">
    <name type="scientific">Paraphoma chrysanthemicola</name>
    <dbReference type="NCBI Taxonomy" id="798071"/>
    <lineage>
        <taxon>Eukaryota</taxon>
        <taxon>Fungi</taxon>
        <taxon>Dikarya</taxon>
        <taxon>Ascomycota</taxon>
        <taxon>Pezizomycotina</taxon>
        <taxon>Dothideomycetes</taxon>
        <taxon>Pleosporomycetidae</taxon>
        <taxon>Pleosporales</taxon>
        <taxon>Pleosporineae</taxon>
        <taxon>Phaeosphaeriaceae</taxon>
        <taxon>Paraphoma</taxon>
    </lineage>
</organism>
<dbReference type="Pfam" id="PF04082">
    <property type="entry name" value="Fungal_trans"/>
    <property type="match status" value="1"/>
</dbReference>
<reference evidence="5" key="1">
    <citation type="journal article" date="2021" name="Nat. Commun.">
        <title>Genetic determinants of endophytism in the Arabidopsis root mycobiome.</title>
        <authorList>
            <person name="Mesny F."/>
            <person name="Miyauchi S."/>
            <person name="Thiergart T."/>
            <person name="Pickel B."/>
            <person name="Atanasova L."/>
            <person name="Karlsson M."/>
            <person name="Huettel B."/>
            <person name="Barry K.W."/>
            <person name="Haridas S."/>
            <person name="Chen C."/>
            <person name="Bauer D."/>
            <person name="Andreopoulos W."/>
            <person name="Pangilinan J."/>
            <person name="LaButti K."/>
            <person name="Riley R."/>
            <person name="Lipzen A."/>
            <person name="Clum A."/>
            <person name="Drula E."/>
            <person name="Henrissat B."/>
            <person name="Kohler A."/>
            <person name="Grigoriev I.V."/>
            <person name="Martin F.M."/>
            <person name="Hacquard S."/>
        </authorList>
    </citation>
    <scope>NUCLEOTIDE SEQUENCE</scope>
    <source>
        <strain evidence="5">MPI-SDFR-AT-0120</strain>
    </source>
</reference>
<dbReference type="PROSITE" id="PS00463">
    <property type="entry name" value="ZN2_CY6_FUNGAL_1"/>
    <property type="match status" value="1"/>
</dbReference>
<dbReference type="AlphaFoldDB" id="A0A8K0QV94"/>
<dbReference type="SMART" id="SM00066">
    <property type="entry name" value="GAL4"/>
    <property type="match status" value="1"/>
</dbReference>
<dbReference type="PANTHER" id="PTHR47425">
    <property type="entry name" value="FARB-RELATED"/>
    <property type="match status" value="1"/>
</dbReference>
<keyword evidence="6" id="KW-1185">Reference proteome</keyword>
<protein>
    <submittedName>
        <fullName evidence="5">Fungal-specific transcription factor domain-containing protein</fullName>
    </submittedName>
</protein>
<dbReference type="Pfam" id="PF00172">
    <property type="entry name" value="Zn_clus"/>
    <property type="match status" value="1"/>
</dbReference>
<dbReference type="GO" id="GO:0000981">
    <property type="term" value="F:DNA-binding transcription factor activity, RNA polymerase II-specific"/>
    <property type="evidence" value="ECO:0007669"/>
    <property type="project" value="InterPro"/>
</dbReference>
<dbReference type="OrthoDB" id="4161332at2759"/>
<evidence type="ECO:0000256" key="2">
    <source>
        <dbReference type="ARBA" id="ARBA00023242"/>
    </source>
</evidence>
<dbReference type="GO" id="GO:0003677">
    <property type="term" value="F:DNA binding"/>
    <property type="evidence" value="ECO:0007669"/>
    <property type="project" value="InterPro"/>
</dbReference>
<dbReference type="GO" id="GO:0008270">
    <property type="term" value="F:zinc ion binding"/>
    <property type="evidence" value="ECO:0007669"/>
    <property type="project" value="InterPro"/>
</dbReference>
<evidence type="ECO:0000313" key="5">
    <source>
        <dbReference type="EMBL" id="KAH7073311.1"/>
    </source>
</evidence>
<dbReference type="InterPro" id="IPR036864">
    <property type="entry name" value="Zn2-C6_fun-type_DNA-bd_sf"/>
</dbReference>
<name>A0A8K0QV94_9PLEO</name>
<dbReference type="GO" id="GO:0006351">
    <property type="term" value="P:DNA-templated transcription"/>
    <property type="evidence" value="ECO:0007669"/>
    <property type="project" value="InterPro"/>
</dbReference>
<dbReference type="SMART" id="SM00906">
    <property type="entry name" value="Fungal_trans"/>
    <property type="match status" value="1"/>
</dbReference>
<evidence type="ECO:0000313" key="6">
    <source>
        <dbReference type="Proteomes" id="UP000813461"/>
    </source>
</evidence>
<proteinExistence type="predicted"/>
<dbReference type="PROSITE" id="PS50048">
    <property type="entry name" value="ZN2_CY6_FUNGAL_2"/>
    <property type="match status" value="1"/>
</dbReference>